<comment type="caution">
    <text evidence="2">The sequence shown here is derived from an EMBL/GenBank/DDBJ whole genome shotgun (WGS) entry which is preliminary data.</text>
</comment>
<sequence length="66" mass="7988">MQHMILKIRPINFPEVIRPEQDPKNRKKDPKYPKNQDKVVPYSEIDQQKQFHGPREVGERKKGFKF</sequence>
<dbReference type="Proteomes" id="UP000324800">
    <property type="component" value="Unassembled WGS sequence"/>
</dbReference>
<organism evidence="2 3">
    <name type="scientific">Streblomastix strix</name>
    <dbReference type="NCBI Taxonomy" id="222440"/>
    <lineage>
        <taxon>Eukaryota</taxon>
        <taxon>Metamonada</taxon>
        <taxon>Preaxostyla</taxon>
        <taxon>Oxymonadida</taxon>
        <taxon>Streblomastigidae</taxon>
        <taxon>Streblomastix</taxon>
    </lineage>
</organism>
<reference evidence="2 3" key="1">
    <citation type="submission" date="2019-03" db="EMBL/GenBank/DDBJ databases">
        <title>Single cell metagenomics reveals metabolic interactions within the superorganism composed of flagellate Streblomastix strix and complex community of Bacteroidetes bacteria on its surface.</title>
        <authorList>
            <person name="Treitli S.C."/>
            <person name="Kolisko M."/>
            <person name="Husnik F."/>
            <person name="Keeling P."/>
            <person name="Hampl V."/>
        </authorList>
    </citation>
    <scope>NUCLEOTIDE SEQUENCE [LARGE SCALE GENOMIC DNA]</scope>
    <source>
        <strain evidence="2">ST1C</strain>
    </source>
</reference>
<feature type="compositionally biased region" description="Basic and acidic residues" evidence="1">
    <location>
        <begin position="46"/>
        <end position="66"/>
    </location>
</feature>
<name>A0A5J4WWT9_9EUKA</name>
<evidence type="ECO:0000256" key="1">
    <source>
        <dbReference type="SAM" id="MobiDB-lite"/>
    </source>
</evidence>
<gene>
    <name evidence="2" type="ORF">EZS28_005697</name>
</gene>
<dbReference type="EMBL" id="SNRW01000883">
    <property type="protein sequence ID" value="KAA6398785.1"/>
    <property type="molecule type" value="Genomic_DNA"/>
</dbReference>
<feature type="region of interest" description="Disordered" evidence="1">
    <location>
        <begin position="1"/>
        <end position="66"/>
    </location>
</feature>
<protein>
    <submittedName>
        <fullName evidence="2">Uncharacterized protein</fullName>
    </submittedName>
</protein>
<dbReference type="AlphaFoldDB" id="A0A5J4WWT9"/>
<accession>A0A5J4WWT9</accession>
<proteinExistence type="predicted"/>
<feature type="compositionally biased region" description="Basic and acidic residues" evidence="1">
    <location>
        <begin position="17"/>
        <end position="37"/>
    </location>
</feature>
<evidence type="ECO:0000313" key="2">
    <source>
        <dbReference type="EMBL" id="KAA6398785.1"/>
    </source>
</evidence>
<evidence type="ECO:0000313" key="3">
    <source>
        <dbReference type="Proteomes" id="UP000324800"/>
    </source>
</evidence>